<evidence type="ECO:0000256" key="2">
    <source>
        <dbReference type="PROSITE-ProRule" id="PRU00700"/>
    </source>
</evidence>
<dbReference type="PANTHER" id="PTHR33569:SF1">
    <property type="entry name" value="UREASE"/>
    <property type="match status" value="1"/>
</dbReference>
<dbReference type="GO" id="GO:0016151">
    <property type="term" value="F:nickel cation binding"/>
    <property type="evidence" value="ECO:0007669"/>
    <property type="project" value="InterPro"/>
</dbReference>
<dbReference type="Proteomes" id="UP000821866">
    <property type="component" value="Chromosome 1"/>
</dbReference>
<reference evidence="6" key="2">
    <citation type="submission" date="2021-09" db="EMBL/GenBank/DDBJ databases">
        <authorList>
            <person name="Jia N."/>
            <person name="Wang J."/>
            <person name="Shi W."/>
            <person name="Du L."/>
            <person name="Sun Y."/>
            <person name="Zhan W."/>
            <person name="Jiang J."/>
            <person name="Wang Q."/>
            <person name="Zhang B."/>
            <person name="Ji P."/>
            <person name="Sakyi L.B."/>
            <person name="Cui X."/>
            <person name="Yuan T."/>
            <person name="Jiang B."/>
            <person name="Yang W."/>
            <person name="Lam T.T.-Y."/>
            <person name="Chang Q."/>
            <person name="Ding S."/>
            <person name="Wang X."/>
            <person name="Zhu J."/>
            <person name="Ruan X."/>
            <person name="Zhao L."/>
            <person name="Wei J."/>
            <person name="Que T."/>
            <person name="Du C."/>
            <person name="Cheng J."/>
            <person name="Dai P."/>
            <person name="Han X."/>
            <person name="Huang E."/>
            <person name="Gao Y."/>
            <person name="Liu J."/>
            <person name="Shao H."/>
            <person name="Ye R."/>
            <person name="Li L."/>
            <person name="Wei W."/>
            <person name="Wang X."/>
            <person name="Wang C."/>
            <person name="Huo Q."/>
            <person name="Li W."/>
            <person name="Guo W."/>
            <person name="Chen H."/>
            <person name="Chen S."/>
            <person name="Zhou L."/>
            <person name="Zhou L."/>
            <person name="Ni X."/>
            <person name="Tian J."/>
            <person name="Zhou Y."/>
            <person name="Sheng Y."/>
            <person name="Liu T."/>
            <person name="Pan Y."/>
            <person name="Xia L."/>
            <person name="Li J."/>
            <person name="Zhao F."/>
            <person name="Cao W."/>
        </authorList>
    </citation>
    <scope>NUCLEOTIDE SEQUENCE</scope>
    <source>
        <strain evidence="6">Rmic-2018</strain>
        <tissue evidence="6">Larvae</tissue>
    </source>
</reference>
<accession>A0A9J6EYN8</accession>
<protein>
    <recommendedName>
        <fullName evidence="5">Urease domain-containing protein</fullName>
    </recommendedName>
</protein>
<dbReference type="Gene3D" id="3.20.20.140">
    <property type="entry name" value="Metal-dependent hydrolases"/>
    <property type="match status" value="1"/>
</dbReference>
<dbReference type="InterPro" id="IPR017951">
    <property type="entry name" value="Urease_asu_c"/>
</dbReference>
<dbReference type="SUPFAM" id="SSF51556">
    <property type="entry name" value="Metallo-dependent hydrolases"/>
    <property type="match status" value="1"/>
</dbReference>
<evidence type="ECO:0000313" key="6">
    <source>
        <dbReference type="EMBL" id="KAH8039236.1"/>
    </source>
</evidence>
<name>A0A9J6EYN8_RHIMP</name>
<dbReference type="GO" id="GO:0009039">
    <property type="term" value="F:urease activity"/>
    <property type="evidence" value="ECO:0007669"/>
    <property type="project" value="InterPro"/>
</dbReference>
<dbReference type="InterPro" id="IPR032466">
    <property type="entry name" value="Metal_Hydrolase"/>
</dbReference>
<evidence type="ECO:0000256" key="1">
    <source>
        <dbReference type="ARBA" id="ARBA00022801"/>
    </source>
</evidence>
<evidence type="ECO:0000259" key="5">
    <source>
        <dbReference type="PROSITE" id="PS51368"/>
    </source>
</evidence>
<feature type="active site" description="Proton donor" evidence="2">
    <location>
        <position position="129"/>
    </location>
</feature>
<dbReference type="PANTHER" id="PTHR33569">
    <property type="entry name" value="UREASE"/>
    <property type="match status" value="1"/>
</dbReference>
<evidence type="ECO:0000256" key="3">
    <source>
        <dbReference type="SAM" id="MobiDB-lite"/>
    </source>
</evidence>
<dbReference type="InterPro" id="IPR050069">
    <property type="entry name" value="Urease_subunit"/>
</dbReference>
<comment type="caution">
    <text evidence="6">The sequence shown here is derived from an EMBL/GenBank/DDBJ whole genome shotgun (WGS) entry which is preliminary data.</text>
</comment>
<keyword evidence="4" id="KW-0732">Signal</keyword>
<feature type="compositionally biased region" description="Basic and acidic residues" evidence="3">
    <location>
        <begin position="198"/>
        <end position="207"/>
    </location>
</feature>
<keyword evidence="7" id="KW-1185">Reference proteome</keyword>
<dbReference type="PROSITE" id="PS51368">
    <property type="entry name" value="UREASE_3"/>
    <property type="match status" value="1"/>
</dbReference>
<dbReference type="VEuPathDB" id="VectorBase:LOC119176632"/>
<organism evidence="6 7">
    <name type="scientific">Rhipicephalus microplus</name>
    <name type="common">Cattle tick</name>
    <name type="synonym">Boophilus microplus</name>
    <dbReference type="NCBI Taxonomy" id="6941"/>
    <lineage>
        <taxon>Eukaryota</taxon>
        <taxon>Metazoa</taxon>
        <taxon>Ecdysozoa</taxon>
        <taxon>Arthropoda</taxon>
        <taxon>Chelicerata</taxon>
        <taxon>Arachnida</taxon>
        <taxon>Acari</taxon>
        <taxon>Parasitiformes</taxon>
        <taxon>Ixodida</taxon>
        <taxon>Ixodoidea</taxon>
        <taxon>Ixodidae</taxon>
        <taxon>Rhipicephalinae</taxon>
        <taxon>Rhipicephalus</taxon>
        <taxon>Boophilus</taxon>
    </lineage>
</organism>
<feature type="chain" id="PRO_5039896337" description="Urease domain-containing protein" evidence="4">
    <location>
        <begin position="17"/>
        <end position="221"/>
    </location>
</feature>
<gene>
    <name evidence="6" type="ORF">HPB51_005482</name>
</gene>
<feature type="region of interest" description="Disordered" evidence="3">
    <location>
        <begin position="171"/>
        <end position="221"/>
    </location>
</feature>
<dbReference type="EMBL" id="JABSTU010000001">
    <property type="protein sequence ID" value="KAH8039236.1"/>
    <property type="molecule type" value="Genomic_DNA"/>
</dbReference>
<evidence type="ECO:0000313" key="7">
    <source>
        <dbReference type="Proteomes" id="UP000821866"/>
    </source>
</evidence>
<sequence length="221" mass="24575">MKTGLLLLLPSMPVFTWPTIMTSRLKLHEDWAATPAAIDACLHVADYYDIQAMIHTDTLNESGCLEQTVEAFDGRTIHAYHAEGAGGGHAPDIISICGEINVLPSSTNPTRPYTKNTVEEALDMLIICHHLDSRETQGRRVELQWLSATVDELEPTTHVFRRQGVVPLSTCSPPRKPTPALLEQRRKGRFRHPAPALHDQRDKDRFRNLAPALLDRSSSGG</sequence>
<feature type="binding site" evidence="2">
    <location>
        <position position="28"/>
    </location>
    <ligand>
        <name>substrate</name>
    </ligand>
</feature>
<feature type="signal peptide" evidence="4">
    <location>
        <begin position="1"/>
        <end position="16"/>
    </location>
</feature>
<reference evidence="6" key="1">
    <citation type="journal article" date="2020" name="Cell">
        <title>Large-Scale Comparative Analyses of Tick Genomes Elucidate Their Genetic Diversity and Vector Capacities.</title>
        <authorList>
            <consortium name="Tick Genome and Microbiome Consortium (TIGMIC)"/>
            <person name="Jia N."/>
            <person name="Wang J."/>
            <person name="Shi W."/>
            <person name="Du L."/>
            <person name="Sun Y."/>
            <person name="Zhan W."/>
            <person name="Jiang J.F."/>
            <person name="Wang Q."/>
            <person name="Zhang B."/>
            <person name="Ji P."/>
            <person name="Bell-Sakyi L."/>
            <person name="Cui X.M."/>
            <person name="Yuan T.T."/>
            <person name="Jiang B.G."/>
            <person name="Yang W.F."/>
            <person name="Lam T.T."/>
            <person name="Chang Q.C."/>
            <person name="Ding S.J."/>
            <person name="Wang X.J."/>
            <person name="Zhu J.G."/>
            <person name="Ruan X.D."/>
            <person name="Zhao L."/>
            <person name="Wei J.T."/>
            <person name="Ye R.Z."/>
            <person name="Que T.C."/>
            <person name="Du C.H."/>
            <person name="Zhou Y.H."/>
            <person name="Cheng J.X."/>
            <person name="Dai P.F."/>
            <person name="Guo W.B."/>
            <person name="Han X.H."/>
            <person name="Huang E.J."/>
            <person name="Li L.F."/>
            <person name="Wei W."/>
            <person name="Gao Y.C."/>
            <person name="Liu J.Z."/>
            <person name="Shao H.Z."/>
            <person name="Wang X."/>
            <person name="Wang C.C."/>
            <person name="Yang T.C."/>
            <person name="Huo Q.B."/>
            <person name="Li W."/>
            <person name="Chen H.Y."/>
            <person name="Chen S.E."/>
            <person name="Zhou L.G."/>
            <person name="Ni X.B."/>
            <person name="Tian J.H."/>
            <person name="Sheng Y."/>
            <person name="Liu T."/>
            <person name="Pan Y.S."/>
            <person name="Xia L.Y."/>
            <person name="Li J."/>
            <person name="Zhao F."/>
            <person name="Cao W.C."/>
        </authorList>
    </citation>
    <scope>NUCLEOTIDE SEQUENCE</scope>
    <source>
        <strain evidence="6">Rmic-2018</strain>
    </source>
</reference>
<dbReference type="Pfam" id="PF01979">
    <property type="entry name" value="Amidohydro_1"/>
    <property type="match status" value="1"/>
</dbReference>
<keyword evidence="1 2" id="KW-0378">Hydrolase</keyword>
<proteinExistence type="predicted"/>
<dbReference type="InterPro" id="IPR006680">
    <property type="entry name" value="Amidohydro-rel"/>
</dbReference>
<dbReference type="AlphaFoldDB" id="A0A9J6EYN8"/>
<feature type="domain" description="Urease" evidence="5">
    <location>
        <begin position="25"/>
        <end position="134"/>
    </location>
</feature>
<evidence type="ECO:0000256" key="4">
    <source>
        <dbReference type="SAM" id="SignalP"/>
    </source>
</evidence>